<evidence type="ECO:0000313" key="1">
    <source>
        <dbReference type="EMBL" id="CAG8472010.1"/>
    </source>
</evidence>
<keyword evidence="2" id="KW-1185">Reference proteome</keyword>
<protein>
    <submittedName>
        <fullName evidence="1">31058_t:CDS:1</fullName>
    </submittedName>
</protein>
<proteinExistence type="predicted"/>
<dbReference type="Proteomes" id="UP000789920">
    <property type="component" value="Unassembled WGS sequence"/>
</dbReference>
<sequence length="233" mass="26971">METEPSVKQVKETSLQIEQYDRSKFSNPERVGTGAYKKLYRAISESDDMVVALKQVDIKNEKELLKEIELQFNVNHHPNIIRFYGITEIMPSNYMLMFEFADNGTLCEYLHTKVLTWNDRFKLAYQIASAIKCLHSHNIVHGNLNSFNTLVHQDNIKISDFGPSKNLIDININPYFQPTSLMAEEHVPGTPEQYNQIYTDCWQSNRSRRPDIIEVANSLKRLMSSHVSISVNE</sequence>
<accession>A0ACA9KGM1</accession>
<reference evidence="1" key="1">
    <citation type="submission" date="2021-06" db="EMBL/GenBank/DDBJ databases">
        <authorList>
            <person name="Kallberg Y."/>
            <person name="Tangrot J."/>
            <person name="Rosling A."/>
        </authorList>
    </citation>
    <scope>NUCLEOTIDE SEQUENCE</scope>
    <source>
        <strain evidence="1">MA461A</strain>
    </source>
</reference>
<name>A0ACA9KGM1_9GLOM</name>
<dbReference type="EMBL" id="CAJVQC010000486">
    <property type="protein sequence ID" value="CAG8472010.1"/>
    <property type="molecule type" value="Genomic_DNA"/>
</dbReference>
<organism evidence="1 2">
    <name type="scientific">Racocetra persica</name>
    <dbReference type="NCBI Taxonomy" id="160502"/>
    <lineage>
        <taxon>Eukaryota</taxon>
        <taxon>Fungi</taxon>
        <taxon>Fungi incertae sedis</taxon>
        <taxon>Mucoromycota</taxon>
        <taxon>Glomeromycotina</taxon>
        <taxon>Glomeromycetes</taxon>
        <taxon>Diversisporales</taxon>
        <taxon>Gigasporaceae</taxon>
        <taxon>Racocetra</taxon>
    </lineage>
</organism>
<gene>
    <name evidence="1" type="ORF">RPERSI_LOCUS624</name>
</gene>
<comment type="caution">
    <text evidence="1">The sequence shown here is derived from an EMBL/GenBank/DDBJ whole genome shotgun (WGS) entry which is preliminary data.</text>
</comment>
<evidence type="ECO:0000313" key="2">
    <source>
        <dbReference type="Proteomes" id="UP000789920"/>
    </source>
</evidence>